<proteinExistence type="predicted"/>
<accession>A0A8D8KZB9</accession>
<sequence>MRTCASRASKREKSFRQRRVHLWLAARESSTAAKKKKKRQKLFFSDNWCNRCPDLSLIGDSSDDYGENVKTKSIRSNNRKTTGQIRQILSAFKKRKSQNDGIVKSADQSPKRAKNRKTTSERF</sequence>
<evidence type="ECO:0000313" key="2">
    <source>
        <dbReference type="EMBL" id="CAG6597333.1"/>
    </source>
</evidence>
<dbReference type="EMBL" id="HBUE01338406">
    <property type="protein sequence ID" value="CAG6597333.1"/>
    <property type="molecule type" value="Transcribed_RNA"/>
</dbReference>
<dbReference type="AlphaFoldDB" id="A0A8D8KZB9"/>
<evidence type="ECO:0000256" key="1">
    <source>
        <dbReference type="SAM" id="MobiDB-lite"/>
    </source>
</evidence>
<dbReference type="EMBL" id="HBUE01231606">
    <property type="protein sequence ID" value="CAG6545196.1"/>
    <property type="molecule type" value="Transcribed_RNA"/>
</dbReference>
<dbReference type="EMBL" id="HBUE01338408">
    <property type="protein sequence ID" value="CAG6597335.1"/>
    <property type="molecule type" value="Transcribed_RNA"/>
</dbReference>
<reference evidence="2" key="1">
    <citation type="submission" date="2021-05" db="EMBL/GenBank/DDBJ databases">
        <authorList>
            <person name="Alioto T."/>
            <person name="Alioto T."/>
            <person name="Gomez Garrido J."/>
        </authorList>
    </citation>
    <scope>NUCLEOTIDE SEQUENCE</scope>
</reference>
<protein>
    <submittedName>
        <fullName evidence="2">(northern house mosquito) hypothetical protein</fullName>
    </submittedName>
</protein>
<feature type="region of interest" description="Disordered" evidence="1">
    <location>
        <begin position="91"/>
        <end position="123"/>
    </location>
</feature>
<organism evidence="2">
    <name type="scientific">Culex pipiens</name>
    <name type="common">House mosquito</name>
    <dbReference type="NCBI Taxonomy" id="7175"/>
    <lineage>
        <taxon>Eukaryota</taxon>
        <taxon>Metazoa</taxon>
        <taxon>Ecdysozoa</taxon>
        <taxon>Arthropoda</taxon>
        <taxon>Hexapoda</taxon>
        <taxon>Insecta</taxon>
        <taxon>Pterygota</taxon>
        <taxon>Neoptera</taxon>
        <taxon>Endopterygota</taxon>
        <taxon>Diptera</taxon>
        <taxon>Nematocera</taxon>
        <taxon>Culicoidea</taxon>
        <taxon>Culicidae</taxon>
        <taxon>Culicinae</taxon>
        <taxon>Culicini</taxon>
        <taxon>Culex</taxon>
        <taxon>Culex</taxon>
    </lineage>
</organism>
<dbReference type="EMBL" id="HBUE01231604">
    <property type="protein sequence ID" value="CAG6545194.1"/>
    <property type="molecule type" value="Transcribed_RNA"/>
</dbReference>
<name>A0A8D8KZB9_CULPI</name>